<feature type="transmembrane region" description="Helical" evidence="7">
    <location>
        <begin position="32"/>
        <end position="51"/>
    </location>
</feature>
<organism evidence="8 9">
    <name type="scientific">Accipiter nisus</name>
    <name type="common">Eurasian sparrowhawk</name>
    <dbReference type="NCBI Taxonomy" id="211598"/>
    <lineage>
        <taxon>Eukaryota</taxon>
        <taxon>Metazoa</taxon>
        <taxon>Chordata</taxon>
        <taxon>Craniata</taxon>
        <taxon>Vertebrata</taxon>
        <taxon>Euteleostomi</taxon>
        <taxon>Archelosauria</taxon>
        <taxon>Archosauria</taxon>
        <taxon>Dinosauria</taxon>
        <taxon>Saurischia</taxon>
        <taxon>Theropoda</taxon>
        <taxon>Coelurosauria</taxon>
        <taxon>Aves</taxon>
        <taxon>Neognathae</taxon>
        <taxon>Neoaves</taxon>
        <taxon>Telluraves</taxon>
        <taxon>Accipitrimorphae</taxon>
        <taxon>Accipitriformes</taxon>
        <taxon>Accipitridae</taxon>
        <taxon>Accipitrinae</taxon>
        <taxon>Accipiter</taxon>
    </lineage>
</organism>
<dbReference type="GO" id="GO:0006829">
    <property type="term" value="P:zinc ion transport"/>
    <property type="evidence" value="ECO:0007669"/>
    <property type="project" value="UniProtKB-KW"/>
</dbReference>
<evidence type="ECO:0000256" key="2">
    <source>
        <dbReference type="ARBA" id="ARBA00008873"/>
    </source>
</evidence>
<sequence>MGTIHLFRKSQRSLVGKLTHEFRLVAADRRSWKILLFGAINLICIGFLLMWCSSTNSIGRWLSCAEMTINCHVFLNL</sequence>
<evidence type="ECO:0000256" key="5">
    <source>
        <dbReference type="ARBA" id="ARBA00022906"/>
    </source>
</evidence>
<keyword evidence="5" id="KW-0864">Zinc transport</keyword>
<evidence type="ECO:0000256" key="1">
    <source>
        <dbReference type="ARBA" id="ARBA00004127"/>
    </source>
</evidence>
<evidence type="ECO:0000256" key="4">
    <source>
        <dbReference type="ARBA" id="ARBA00022833"/>
    </source>
</evidence>
<keyword evidence="4" id="KW-0862">Zinc</keyword>
<dbReference type="GO" id="GO:0005794">
    <property type="term" value="C:Golgi apparatus"/>
    <property type="evidence" value="ECO:0007669"/>
    <property type="project" value="TreeGrafter"/>
</dbReference>
<name>A0A8B9RPQ0_9AVES</name>
<evidence type="ECO:0000256" key="3">
    <source>
        <dbReference type="ARBA" id="ARBA00022448"/>
    </source>
</evidence>
<keyword evidence="7" id="KW-0812">Transmembrane</keyword>
<evidence type="ECO:0000313" key="8">
    <source>
        <dbReference type="Ensembl" id="ENSANIP00000001310.1"/>
    </source>
</evidence>
<keyword evidence="3" id="KW-0813">Transport</keyword>
<protein>
    <submittedName>
        <fullName evidence="8">Uncharacterized protein</fullName>
    </submittedName>
</protein>
<dbReference type="InterPro" id="IPR052005">
    <property type="entry name" value="CDF_SLC30A"/>
</dbReference>
<keyword evidence="6" id="KW-0406">Ion transport</keyword>
<dbReference type="AlphaFoldDB" id="A0A8B9RPQ0"/>
<reference evidence="8" key="2">
    <citation type="submission" date="2025-09" db="UniProtKB">
        <authorList>
            <consortium name="Ensembl"/>
        </authorList>
    </citation>
    <scope>IDENTIFICATION</scope>
</reference>
<dbReference type="PANTHER" id="PTHR46531">
    <property type="entry name" value="ZINC TRANSPORTER 6"/>
    <property type="match status" value="1"/>
</dbReference>
<evidence type="ECO:0000313" key="9">
    <source>
        <dbReference type="Proteomes" id="UP000694541"/>
    </source>
</evidence>
<dbReference type="Proteomes" id="UP000694541">
    <property type="component" value="Unplaced"/>
</dbReference>
<keyword evidence="9" id="KW-1185">Reference proteome</keyword>
<comment type="subcellular location">
    <subcellularLocation>
        <location evidence="1">Endomembrane system</location>
        <topology evidence="1">Multi-pass membrane protein</topology>
    </subcellularLocation>
</comment>
<accession>A0A8B9RPQ0</accession>
<keyword evidence="7" id="KW-1133">Transmembrane helix</keyword>
<evidence type="ECO:0000256" key="6">
    <source>
        <dbReference type="ARBA" id="ARBA00023065"/>
    </source>
</evidence>
<evidence type="ECO:0000256" key="7">
    <source>
        <dbReference type="SAM" id="Phobius"/>
    </source>
</evidence>
<proteinExistence type="inferred from homology"/>
<reference evidence="8" key="1">
    <citation type="submission" date="2025-08" db="UniProtKB">
        <authorList>
            <consortium name="Ensembl"/>
        </authorList>
    </citation>
    <scope>IDENTIFICATION</scope>
</reference>
<dbReference type="PANTHER" id="PTHR46531:SF1">
    <property type="entry name" value="ZINC TRANSPORTER 6"/>
    <property type="match status" value="1"/>
</dbReference>
<comment type="similarity">
    <text evidence="2">Belongs to the cation diffusion facilitator (CDF) transporter (TC 2.A.4) family. SLC30A subfamily.</text>
</comment>
<keyword evidence="7" id="KW-0472">Membrane</keyword>
<dbReference type="Ensembl" id="ENSANIT00000001343.1">
    <property type="protein sequence ID" value="ENSANIP00000001310.1"/>
    <property type="gene ID" value="ENSANIG00000000962.1"/>
</dbReference>